<organism evidence="1">
    <name type="scientific">hydrothermal vent metagenome</name>
    <dbReference type="NCBI Taxonomy" id="652676"/>
    <lineage>
        <taxon>unclassified sequences</taxon>
        <taxon>metagenomes</taxon>
        <taxon>ecological metagenomes</taxon>
    </lineage>
</organism>
<sequence length="46" mass="5386">MMLSNMDAKLKTQLKDLDFDFSQIRNDATREDVNLLLNGIEQFSHE</sequence>
<feature type="non-terminal residue" evidence="1">
    <location>
        <position position="46"/>
    </location>
</feature>
<name>A0A3B0ZGA7_9ZZZZ</name>
<reference evidence="1" key="1">
    <citation type="submission" date="2018-06" db="EMBL/GenBank/DDBJ databases">
        <authorList>
            <person name="Zhirakovskaya E."/>
        </authorList>
    </citation>
    <scope>NUCLEOTIDE SEQUENCE</scope>
</reference>
<gene>
    <name evidence="1" type="ORF">MNBD_GAMMA16-1554</name>
</gene>
<dbReference type="EMBL" id="UOFO01000067">
    <property type="protein sequence ID" value="VAW85319.1"/>
    <property type="molecule type" value="Genomic_DNA"/>
</dbReference>
<accession>A0A3B0ZGA7</accession>
<evidence type="ECO:0000313" key="1">
    <source>
        <dbReference type="EMBL" id="VAW85319.1"/>
    </source>
</evidence>
<protein>
    <submittedName>
        <fullName evidence="1">Uncharacterized protein</fullName>
    </submittedName>
</protein>
<dbReference type="AlphaFoldDB" id="A0A3B0ZGA7"/>
<proteinExistence type="predicted"/>